<keyword evidence="4" id="KW-0687">Ribonucleoprotein</keyword>
<dbReference type="KEGG" id="zca:113931135"/>
<comment type="subunit">
    <text evidence="2">Component of the large ribosomal subunit.</text>
</comment>
<reference evidence="6" key="1">
    <citation type="submission" date="2025-08" db="UniProtKB">
        <authorList>
            <consortium name="RefSeq"/>
        </authorList>
    </citation>
    <scope>IDENTIFICATION</scope>
    <source>
        <tissue evidence="6">Blood</tissue>
    </source>
</reference>
<protein>
    <submittedName>
        <fullName evidence="6">60S ribosomal protein L36a-like</fullName>
    </submittedName>
</protein>
<dbReference type="Proteomes" id="UP000515165">
    <property type="component" value="Chromosome X"/>
</dbReference>
<evidence type="ECO:0000256" key="2">
    <source>
        <dbReference type="ARBA" id="ARBA00011133"/>
    </source>
</evidence>
<keyword evidence="5" id="KW-1185">Reference proteome</keyword>
<dbReference type="InterPro" id="IPR053708">
    <property type="entry name" value="Ribosomal_LSU_eL42"/>
</dbReference>
<evidence type="ECO:0000256" key="3">
    <source>
        <dbReference type="ARBA" id="ARBA00022980"/>
    </source>
</evidence>
<keyword evidence="3" id="KW-0689">Ribosomal protein</keyword>
<organism evidence="5 6">
    <name type="scientific">Zalophus californianus</name>
    <name type="common">California sealion</name>
    <dbReference type="NCBI Taxonomy" id="9704"/>
    <lineage>
        <taxon>Eukaryota</taxon>
        <taxon>Metazoa</taxon>
        <taxon>Chordata</taxon>
        <taxon>Craniata</taxon>
        <taxon>Vertebrata</taxon>
        <taxon>Euteleostomi</taxon>
        <taxon>Mammalia</taxon>
        <taxon>Eutheria</taxon>
        <taxon>Laurasiatheria</taxon>
        <taxon>Carnivora</taxon>
        <taxon>Caniformia</taxon>
        <taxon>Pinnipedia</taxon>
        <taxon>Otariidae</taxon>
        <taxon>Zalophus</taxon>
    </lineage>
</organism>
<dbReference type="GO" id="GO:0006412">
    <property type="term" value="P:translation"/>
    <property type="evidence" value="ECO:0007669"/>
    <property type="project" value="InterPro"/>
</dbReference>
<gene>
    <name evidence="6" type="primary">LOC113931135</name>
</gene>
<sequence length="107" mass="12830">MVNVPKSCWTLRKRCGKQQPHKMTQYKKDKDALYAQGKQHYDRQQSGYDWHTKPIFWEKKPKTTKRIVLKVECVEPNCRSKKMLAIERCKNFELGGEKKRKSQVIQF</sequence>
<evidence type="ECO:0000256" key="4">
    <source>
        <dbReference type="ARBA" id="ARBA00023274"/>
    </source>
</evidence>
<dbReference type="GeneID" id="113931135"/>
<dbReference type="InterPro" id="IPR011332">
    <property type="entry name" value="Ribosomal_zn-bd"/>
</dbReference>
<name>A0A6J2E936_ZALCA</name>
<dbReference type="Pfam" id="PF00935">
    <property type="entry name" value="Ribosomal_L44"/>
    <property type="match status" value="1"/>
</dbReference>
<evidence type="ECO:0000313" key="6">
    <source>
        <dbReference type="RefSeq" id="XP_027464726.1"/>
    </source>
</evidence>
<dbReference type="GO" id="GO:1990904">
    <property type="term" value="C:ribonucleoprotein complex"/>
    <property type="evidence" value="ECO:0007669"/>
    <property type="project" value="UniProtKB-KW"/>
</dbReference>
<dbReference type="AlphaFoldDB" id="A0A6J2E936"/>
<dbReference type="SUPFAM" id="SSF57829">
    <property type="entry name" value="Zn-binding ribosomal proteins"/>
    <property type="match status" value="1"/>
</dbReference>
<evidence type="ECO:0000313" key="5">
    <source>
        <dbReference type="Proteomes" id="UP000515165"/>
    </source>
</evidence>
<dbReference type="PANTHER" id="PTHR10369">
    <property type="entry name" value="60S RIBOSOMAL PROTEIN L36A/L44"/>
    <property type="match status" value="1"/>
</dbReference>
<dbReference type="GO" id="GO:0003735">
    <property type="term" value="F:structural constituent of ribosome"/>
    <property type="evidence" value="ECO:0007669"/>
    <property type="project" value="InterPro"/>
</dbReference>
<proteinExistence type="inferred from homology"/>
<comment type="similarity">
    <text evidence="1">Belongs to the eukaryotic ribosomal protein eL42 family.</text>
</comment>
<dbReference type="RefSeq" id="XP_027464726.1">
    <property type="nucleotide sequence ID" value="XM_027608925.1"/>
</dbReference>
<dbReference type="GO" id="GO:0005840">
    <property type="term" value="C:ribosome"/>
    <property type="evidence" value="ECO:0007669"/>
    <property type="project" value="UniProtKB-KW"/>
</dbReference>
<dbReference type="InterPro" id="IPR000552">
    <property type="entry name" value="Ribosomal_eL44"/>
</dbReference>
<dbReference type="Gene3D" id="3.10.450.80">
    <property type="match status" value="1"/>
</dbReference>
<dbReference type="OrthoDB" id="2967263at2759"/>
<evidence type="ECO:0000256" key="1">
    <source>
        <dbReference type="ARBA" id="ARBA00009364"/>
    </source>
</evidence>
<accession>A0A6J2E936</accession>
<dbReference type="FunFam" id="3.10.450.80:FF:000001">
    <property type="entry name" value="60S ribosomal protein L44"/>
    <property type="match status" value="1"/>
</dbReference>